<comment type="subcellular location">
    <subcellularLocation>
        <location evidence="1">Cell membrane</location>
        <topology evidence="1">Peripheral membrane protein</topology>
    </subcellularLocation>
</comment>
<dbReference type="InterPro" id="IPR017871">
    <property type="entry name" value="ABC_transporter-like_CS"/>
</dbReference>
<evidence type="ECO:0000256" key="1">
    <source>
        <dbReference type="ARBA" id="ARBA00004202"/>
    </source>
</evidence>
<dbReference type="Gene3D" id="3.40.50.300">
    <property type="entry name" value="P-loop containing nucleotide triphosphate hydrolases"/>
    <property type="match status" value="2"/>
</dbReference>
<evidence type="ECO:0000256" key="7">
    <source>
        <dbReference type="ARBA" id="ARBA00022967"/>
    </source>
</evidence>
<evidence type="ECO:0000256" key="2">
    <source>
        <dbReference type="ARBA" id="ARBA00022448"/>
    </source>
</evidence>
<dbReference type="Pfam" id="PF00005">
    <property type="entry name" value="ABC_tran"/>
    <property type="match status" value="2"/>
</dbReference>
<feature type="domain" description="ABC transporter" evidence="9">
    <location>
        <begin position="16"/>
        <end position="252"/>
    </location>
</feature>
<evidence type="ECO:0000256" key="3">
    <source>
        <dbReference type="ARBA" id="ARBA00022475"/>
    </source>
</evidence>
<evidence type="ECO:0000256" key="6">
    <source>
        <dbReference type="ARBA" id="ARBA00022840"/>
    </source>
</evidence>
<keyword evidence="3" id="KW-1003">Cell membrane</keyword>
<protein>
    <submittedName>
        <fullName evidence="10">ABC transporter</fullName>
    </submittedName>
</protein>
<dbReference type="InterPro" id="IPR050107">
    <property type="entry name" value="ABC_carbohydrate_import_ATPase"/>
</dbReference>
<evidence type="ECO:0000256" key="5">
    <source>
        <dbReference type="ARBA" id="ARBA00022741"/>
    </source>
</evidence>
<evidence type="ECO:0000256" key="8">
    <source>
        <dbReference type="ARBA" id="ARBA00023136"/>
    </source>
</evidence>
<dbReference type="SUPFAM" id="SSF52540">
    <property type="entry name" value="P-loop containing nucleoside triphosphate hydrolases"/>
    <property type="match status" value="2"/>
</dbReference>
<keyword evidence="11" id="KW-1185">Reference proteome</keyword>
<keyword evidence="4" id="KW-0677">Repeat</keyword>
<dbReference type="InterPro" id="IPR003593">
    <property type="entry name" value="AAA+_ATPase"/>
</dbReference>
<dbReference type="PANTHER" id="PTHR43790:SF4">
    <property type="entry name" value="GUANOSINE IMPORT ATP-BINDING PROTEIN NUPO"/>
    <property type="match status" value="1"/>
</dbReference>
<feature type="domain" description="ABC transporter" evidence="9">
    <location>
        <begin position="269"/>
        <end position="513"/>
    </location>
</feature>
<comment type="caution">
    <text evidence="10">The sequence shown here is derived from an EMBL/GenBank/DDBJ whole genome shotgun (WGS) entry which is preliminary data.</text>
</comment>
<dbReference type="PROSITE" id="PS50893">
    <property type="entry name" value="ABC_TRANSPORTER_2"/>
    <property type="match status" value="2"/>
</dbReference>
<keyword evidence="6" id="KW-0067">ATP-binding</keyword>
<evidence type="ECO:0000256" key="4">
    <source>
        <dbReference type="ARBA" id="ARBA00022737"/>
    </source>
</evidence>
<keyword evidence="7" id="KW-1278">Translocase</keyword>
<reference evidence="10" key="2">
    <citation type="submission" date="2020-09" db="EMBL/GenBank/DDBJ databases">
        <authorList>
            <person name="Sun Q."/>
            <person name="Zhou Y."/>
        </authorList>
    </citation>
    <scope>NUCLEOTIDE SEQUENCE</scope>
    <source>
        <strain evidence="10">CGMCC 1.12987</strain>
    </source>
</reference>
<evidence type="ECO:0000313" key="10">
    <source>
        <dbReference type="EMBL" id="GGF99816.1"/>
    </source>
</evidence>
<dbReference type="GO" id="GO:0016887">
    <property type="term" value="F:ATP hydrolysis activity"/>
    <property type="evidence" value="ECO:0007669"/>
    <property type="project" value="InterPro"/>
</dbReference>
<dbReference type="CDD" id="cd03216">
    <property type="entry name" value="ABC_Carb_Monos_I"/>
    <property type="match status" value="1"/>
</dbReference>
<keyword evidence="5" id="KW-0547">Nucleotide-binding</keyword>
<accession>A0A917CU87</accession>
<name>A0A917CU87_9BACL</name>
<gene>
    <name evidence="10" type="ORF">GCM10010916_16340</name>
</gene>
<evidence type="ECO:0000313" key="11">
    <source>
        <dbReference type="Proteomes" id="UP000644756"/>
    </source>
</evidence>
<dbReference type="Proteomes" id="UP000644756">
    <property type="component" value="Unassembled WGS sequence"/>
</dbReference>
<dbReference type="EMBL" id="BMGR01000004">
    <property type="protein sequence ID" value="GGF99816.1"/>
    <property type="molecule type" value="Genomic_DNA"/>
</dbReference>
<proteinExistence type="predicted"/>
<dbReference type="FunFam" id="3.40.50.300:FF:000127">
    <property type="entry name" value="Ribose import ATP-binding protein RbsA"/>
    <property type="match status" value="1"/>
</dbReference>
<dbReference type="CDD" id="cd03215">
    <property type="entry name" value="ABC_Carb_Monos_II"/>
    <property type="match status" value="1"/>
</dbReference>
<keyword evidence="8" id="KW-0472">Membrane</keyword>
<dbReference type="AlphaFoldDB" id="A0A917CU87"/>
<dbReference type="GO" id="GO:0005886">
    <property type="term" value="C:plasma membrane"/>
    <property type="evidence" value="ECO:0007669"/>
    <property type="project" value="UniProtKB-SubCell"/>
</dbReference>
<dbReference type="PANTHER" id="PTHR43790">
    <property type="entry name" value="CARBOHYDRATE TRANSPORT ATP-BINDING PROTEIN MG119-RELATED"/>
    <property type="match status" value="1"/>
</dbReference>
<sequence>MLKGATELRSSFIVSVDMQGIVKRFGPVIANDHVNFQVYAGEIHALLGENGAGKSTTMSMLSGVYRADAGDISIDGKRVRIHSPKDAMALGVGMVFQNFRLVQSLTAAENVVLGEKSSFWRGARWMKEKQREIEAISERFGLAFPVDRPIWQLSVGEQQRVEIVKTLYRGARIIILDEPTSVLTPGEAEQLFQTLERMKREGKSVIITTHKLKEVMATSDRISVMRKGKMITTINKSETNERELARLMVGREIVLTKQQKRPIPGKLLLNVQQLDVEADHGRKALSALQLRVHEGEIVGVAGVAGNGQKELAEVLTGLRAWKGGSIHFNGKEIKTASVRSAIEAGISHIPENRMKSGLAGSLGIVDNLLFKSYRTEDHSRLGFLRASKNRMWSQELVEQFDVKTPDLETPVQQLSGGNQQKLLFAREITRKPRLMVAVHPTQGLDIGATEGVHRLLNELRNSGSGVLLISEDLDEVLQLSDRVLVIYNGQIIGEISAEHADRERIGMLMAGLSTAGEAAV</sequence>
<evidence type="ECO:0000259" key="9">
    <source>
        <dbReference type="PROSITE" id="PS50893"/>
    </source>
</evidence>
<dbReference type="InterPro" id="IPR003439">
    <property type="entry name" value="ABC_transporter-like_ATP-bd"/>
</dbReference>
<keyword evidence="2" id="KW-0813">Transport</keyword>
<reference evidence="10" key="1">
    <citation type="journal article" date="2014" name="Int. J. Syst. Evol. Microbiol.">
        <title>Complete genome sequence of Corynebacterium casei LMG S-19264T (=DSM 44701T), isolated from a smear-ripened cheese.</title>
        <authorList>
            <consortium name="US DOE Joint Genome Institute (JGI-PGF)"/>
            <person name="Walter F."/>
            <person name="Albersmeier A."/>
            <person name="Kalinowski J."/>
            <person name="Ruckert C."/>
        </authorList>
    </citation>
    <scope>NUCLEOTIDE SEQUENCE</scope>
    <source>
        <strain evidence="10">CGMCC 1.12987</strain>
    </source>
</reference>
<dbReference type="GO" id="GO:0005524">
    <property type="term" value="F:ATP binding"/>
    <property type="evidence" value="ECO:0007669"/>
    <property type="project" value="UniProtKB-KW"/>
</dbReference>
<organism evidence="10 11">
    <name type="scientific">Paenibacillus abyssi</name>
    <dbReference type="NCBI Taxonomy" id="1340531"/>
    <lineage>
        <taxon>Bacteria</taxon>
        <taxon>Bacillati</taxon>
        <taxon>Bacillota</taxon>
        <taxon>Bacilli</taxon>
        <taxon>Bacillales</taxon>
        <taxon>Paenibacillaceae</taxon>
        <taxon>Paenibacillus</taxon>
    </lineage>
</organism>
<dbReference type="PROSITE" id="PS00211">
    <property type="entry name" value="ABC_TRANSPORTER_1"/>
    <property type="match status" value="2"/>
</dbReference>
<dbReference type="SMART" id="SM00382">
    <property type="entry name" value="AAA"/>
    <property type="match status" value="1"/>
</dbReference>
<dbReference type="InterPro" id="IPR027417">
    <property type="entry name" value="P-loop_NTPase"/>
</dbReference>